<dbReference type="Gene3D" id="3.40.630.190">
    <property type="entry name" value="LCP protein"/>
    <property type="match status" value="1"/>
</dbReference>
<dbReference type="InterPro" id="IPR050922">
    <property type="entry name" value="LytR/CpsA/Psr_CW_biosynth"/>
</dbReference>
<dbReference type="PANTHER" id="PTHR33392">
    <property type="entry name" value="POLYISOPRENYL-TEICHOIC ACID--PEPTIDOGLYCAN TEICHOIC ACID TRANSFERASE TAGU"/>
    <property type="match status" value="1"/>
</dbReference>
<dbReference type="InterPro" id="IPR004474">
    <property type="entry name" value="LytR_CpsA_psr"/>
</dbReference>
<gene>
    <name evidence="4" type="ORF">Voc01_010470</name>
</gene>
<evidence type="ECO:0000313" key="5">
    <source>
        <dbReference type="Proteomes" id="UP000635606"/>
    </source>
</evidence>
<dbReference type="RefSeq" id="WP_203926124.1">
    <property type="nucleotide sequence ID" value="NZ_BOPH01000016.1"/>
</dbReference>
<accession>A0A8J4E8G2</accession>
<proteinExistence type="inferred from homology"/>
<name>A0A8J4E8G2_9ACTN</name>
<dbReference type="NCBIfam" id="TIGR00350">
    <property type="entry name" value="lytR_cpsA_psr"/>
    <property type="match status" value="1"/>
</dbReference>
<comment type="caution">
    <text evidence="4">The sequence shown here is derived from an EMBL/GenBank/DDBJ whole genome shotgun (WGS) entry which is preliminary data.</text>
</comment>
<protein>
    <recommendedName>
        <fullName evidence="3">Cell envelope-related transcriptional attenuator domain-containing protein</fullName>
    </recommendedName>
</protein>
<organism evidence="4 5">
    <name type="scientific">Virgisporangium ochraceum</name>
    <dbReference type="NCBI Taxonomy" id="65505"/>
    <lineage>
        <taxon>Bacteria</taxon>
        <taxon>Bacillati</taxon>
        <taxon>Actinomycetota</taxon>
        <taxon>Actinomycetes</taxon>
        <taxon>Micromonosporales</taxon>
        <taxon>Micromonosporaceae</taxon>
        <taxon>Virgisporangium</taxon>
    </lineage>
</organism>
<keyword evidence="5" id="KW-1185">Reference proteome</keyword>
<dbReference type="Pfam" id="PF03816">
    <property type="entry name" value="LytR_cpsA_psr"/>
    <property type="match status" value="1"/>
</dbReference>
<evidence type="ECO:0000313" key="4">
    <source>
        <dbReference type="EMBL" id="GIJ66130.1"/>
    </source>
</evidence>
<feature type="transmembrane region" description="Helical" evidence="2">
    <location>
        <begin position="40"/>
        <end position="59"/>
    </location>
</feature>
<evidence type="ECO:0000256" key="2">
    <source>
        <dbReference type="SAM" id="Phobius"/>
    </source>
</evidence>
<dbReference type="EMBL" id="BOPH01000016">
    <property type="protein sequence ID" value="GIJ66130.1"/>
    <property type="molecule type" value="Genomic_DNA"/>
</dbReference>
<dbReference type="PANTHER" id="PTHR33392:SF6">
    <property type="entry name" value="POLYISOPRENYL-TEICHOIC ACID--PEPTIDOGLYCAN TEICHOIC ACID TRANSFERASE TAGU"/>
    <property type="match status" value="1"/>
</dbReference>
<dbReference type="Proteomes" id="UP000635606">
    <property type="component" value="Unassembled WGS sequence"/>
</dbReference>
<keyword evidence="2" id="KW-0472">Membrane</keyword>
<keyword evidence="2" id="KW-0812">Transmembrane</keyword>
<keyword evidence="2" id="KW-1133">Transmembrane helix</keyword>
<sequence length="335" mass="36385">MIEQLMETFARHEDLAPAPDQVRKRIDAAVTRRRRVRQGLVGGTAVALVALVATVFVRLDAVRTVPDVAASTVASAVAAPRGPMTFLLVGTDKRPWDNAPDFVRADSIMLAHLPADRSAPYLISLSRDQMMPFRGDRERLSFYYAHDGIRGLRDAVQSLTGIPIDGAVEVDFAGLVTVTDAVGGVDLCVRRKAVSEHTGRIFQPGCRHFSGEEAMDYLRQRKSFEAGDFDRQKHGREYVSALFKRLADASLPELLTVIQAAGTAIRVDAGGFQLAAVFAAARDLKSGDVVSIAPPAEFDGPNTRLLPEAAALWTAVRDGTVQQWALANPQQVGQR</sequence>
<evidence type="ECO:0000256" key="1">
    <source>
        <dbReference type="ARBA" id="ARBA00006068"/>
    </source>
</evidence>
<feature type="domain" description="Cell envelope-related transcriptional attenuator" evidence="3">
    <location>
        <begin position="104"/>
        <end position="247"/>
    </location>
</feature>
<evidence type="ECO:0000259" key="3">
    <source>
        <dbReference type="Pfam" id="PF03816"/>
    </source>
</evidence>
<reference evidence="4" key="1">
    <citation type="submission" date="2021-01" db="EMBL/GenBank/DDBJ databases">
        <title>Whole genome shotgun sequence of Virgisporangium ochraceum NBRC 16418.</title>
        <authorList>
            <person name="Komaki H."/>
            <person name="Tamura T."/>
        </authorList>
    </citation>
    <scope>NUCLEOTIDE SEQUENCE</scope>
    <source>
        <strain evidence="4">NBRC 16418</strain>
    </source>
</reference>
<comment type="similarity">
    <text evidence="1">Belongs to the LytR/CpsA/Psr (LCP) family.</text>
</comment>
<dbReference type="AlphaFoldDB" id="A0A8J4E8G2"/>